<dbReference type="InterPro" id="IPR024467">
    <property type="entry name" value="Xre/MbcA/ParS-like_toxin-bd"/>
</dbReference>
<feature type="domain" description="Antitoxin Xre/MbcA/ParS-like toxin-binding" evidence="1">
    <location>
        <begin position="113"/>
        <end position="162"/>
    </location>
</feature>
<sequence length="165" mass="19144">MKYDKLLYFCDKCQNMKHLKGYQVQENALMIVEDPSGTYVIRNGYFDYIQLSRSGIIKRALVNLAKQISFSLSELAQVLHISERTFQRYADDAKLSADTSERAILLSQLYQRGTEVFGHLDDFKEWMRTPLPVFDYQTPISLLDTTFGFQLIQDELGRIEHGIFA</sequence>
<gene>
    <name evidence="3" type="ORF">SAMN05660909_01475</name>
</gene>
<dbReference type="Pfam" id="PF20432">
    <property type="entry name" value="Xre-like-HTH"/>
    <property type="match status" value="1"/>
</dbReference>
<name>A0A1H4A486_9BACT</name>
<protein>
    <submittedName>
        <fullName evidence="3">Putative toxin-antitoxin system antitoxin component, TIGR02293 family</fullName>
    </submittedName>
</protein>
<accession>A0A1H4A486</accession>
<dbReference type="EMBL" id="FNRL01000005">
    <property type="protein sequence ID" value="SEA30923.1"/>
    <property type="molecule type" value="Genomic_DNA"/>
</dbReference>
<organism evidence="3 4">
    <name type="scientific">Chitinophaga terrae</name>
    <name type="common">ex Kim and Jung 2007</name>
    <dbReference type="NCBI Taxonomy" id="408074"/>
    <lineage>
        <taxon>Bacteria</taxon>
        <taxon>Pseudomonadati</taxon>
        <taxon>Bacteroidota</taxon>
        <taxon>Chitinophagia</taxon>
        <taxon>Chitinophagales</taxon>
        <taxon>Chitinophagaceae</taxon>
        <taxon>Chitinophaga</taxon>
    </lineage>
</organism>
<dbReference type="Pfam" id="PF09722">
    <property type="entry name" value="Xre_MbcA_ParS_C"/>
    <property type="match status" value="1"/>
</dbReference>
<dbReference type="InterPro" id="IPR046847">
    <property type="entry name" value="Xre-like_HTH"/>
</dbReference>
<dbReference type="GO" id="GO:0003677">
    <property type="term" value="F:DNA binding"/>
    <property type="evidence" value="ECO:0007669"/>
    <property type="project" value="InterPro"/>
</dbReference>
<keyword evidence="4" id="KW-1185">Reference proteome</keyword>
<reference evidence="4" key="1">
    <citation type="submission" date="2016-10" db="EMBL/GenBank/DDBJ databases">
        <authorList>
            <person name="Varghese N."/>
            <person name="Submissions S."/>
        </authorList>
    </citation>
    <scope>NUCLEOTIDE SEQUENCE [LARGE SCALE GENOMIC DNA]</scope>
    <source>
        <strain evidence="4">DSM 23920</strain>
    </source>
</reference>
<dbReference type="STRING" id="408074.SAMN05660909_01475"/>
<evidence type="ECO:0000313" key="3">
    <source>
        <dbReference type="EMBL" id="SEA30923.1"/>
    </source>
</evidence>
<proteinExistence type="predicted"/>
<dbReference type="OrthoDB" id="5770459at2"/>
<evidence type="ECO:0000313" key="4">
    <source>
        <dbReference type="Proteomes" id="UP000199656"/>
    </source>
</evidence>
<feature type="domain" description="Antitoxin Xre-like helix-turn-helix" evidence="2">
    <location>
        <begin position="49"/>
        <end position="106"/>
    </location>
</feature>
<dbReference type="AlphaFoldDB" id="A0A1H4A486"/>
<dbReference type="NCBIfam" id="TIGR02293">
    <property type="entry name" value="TAS_TIGR02293"/>
    <property type="match status" value="1"/>
</dbReference>
<dbReference type="Proteomes" id="UP000199656">
    <property type="component" value="Unassembled WGS sequence"/>
</dbReference>
<dbReference type="InterPro" id="IPR011979">
    <property type="entry name" value="Antitox_Xre"/>
</dbReference>
<evidence type="ECO:0000259" key="2">
    <source>
        <dbReference type="Pfam" id="PF20432"/>
    </source>
</evidence>
<evidence type="ECO:0000259" key="1">
    <source>
        <dbReference type="Pfam" id="PF09722"/>
    </source>
</evidence>